<dbReference type="InterPro" id="IPR013094">
    <property type="entry name" value="AB_hydrolase_3"/>
</dbReference>
<reference evidence="3 4" key="1">
    <citation type="submission" date="2019-02" db="EMBL/GenBank/DDBJ databases">
        <title>Genomic Encyclopedia of Type Strains, Phase IV (KMG-IV): sequencing the most valuable type-strain genomes for metagenomic binning, comparative biology and taxonomic classification.</title>
        <authorList>
            <person name="Goeker M."/>
        </authorList>
    </citation>
    <scope>NUCLEOTIDE SEQUENCE [LARGE SCALE GENOMIC DNA]</scope>
    <source>
        <strain evidence="3 4">K24</strain>
    </source>
</reference>
<sequence>MPVHPLHDHPAFTSEFCEREYNNLARIPDHPTYTARWAADGVLARRTQAAQLGLPYGEAPAETLDYFPPRRPGAPLLVFIHGGYWRALNKSDFSWIAPAYVARGAAVAIVDYGLAPATPLEEIVRQMLRAHAWLHRHAAELGFDAHRIVTSGHSAGGQLTAMMLAARWREWSADLPPDLVSGGLALSGLYDLEPVGKAPFLANLELTPARVGALSPAYIEPDRRVPLIAAVGASETDEFRRQSRLIAACWPRNVKRTLEVPDCHHLDICDRLADPGQELFAAACELLGL</sequence>
<dbReference type="OrthoDB" id="9771666at2"/>
<dbReference type="EMBL" id="SGXC01000002">
    <property type="protein sequence ID" value="RZS81927.1"/>
    <property type="molecule type" value="Genomic_DNA"/>
</dbReference>
<dbReference type="SUPFAM" id="SSF53474">
    <property type="entry name" value="alpha/beta-Hydrolases"/>
    <property type="match status" value="1"/>
</dbReference>
<evidence type="ECO:0000259" key="2">
    <source>
        <dbReference type="Pfam" id="PF07859"/>
    </source>
</evidence>
<gene>
    <name evidence="3" type="ORF">EV675_4558</name>
</gene>
<name>A0A4Q7NGS0_9BURK</name>
<keyword evidence="4" id="KW-1185">Reference proteome</keyword>
<accession>A0A4Q7NGS0</accession>
<dbReference type="Pfam" id="PF07859">
    <property type="entry name" value="Abhydrolase_3"/>
    <property type="match status" value="1"/>
</dbReference>
<feature type="domain" description="Alpha/beta hydrolase fold-3" evidence="2">
    <location>
        <begin position="77"/>
        <end position="233"/>
    </location>
</feature>
<dbReference type="PANTHER" id="PTHR48081:SF33">
    <property type="entry name" value="KYNURENINE FORMAMIDASE"/>
    <property type="match status" value="1"/>
</dbReference>
<evidence type="ECO:0000313" key="4">
    <source>
        <dbReference type="Proteomes" id="UP000292445"/>
    </source>
</evidence>
<evidence type="ECO:0000256" key="1">
    <source>
        <dbReference type="ARBA" id="ARBA00022801"/>
    </source>
</evidence>
<comment type="caution">
    <text evidence="3">The sequence shown here is derived from an EMBL/GenBank/DDBJ whole genome shotgun (WGS) entry which is preliminary data.</text>
</comment>
<dbReference type="GO" id="GO:0016787">
    <property type="term" value="F:hydrolase activity"/>
    <property type="evidence" value="ECO:0007669"/>
    <property type="project" value="UniProtKB-KW"/>
</dbReference>
<dbReference type="Gene3D" id="3.40.50.1820">
    <property type="entry name" value="alpha/beta hydrolase"/>
    <property type="match status" value="1"/>
</dbReference>
<dbReference type="PANTHER" id="PTHR48081">
    <property type="entry name" value="AB HYDROLASE SUPERFAMILY PROTEIN C4A8.06C"/>
    <property type="match status" value="1"/>
</dbReference>
<organism evidence="3 4">
    <name type="scientific">Pigmentiphaga kullae</name>
    <dbReference type="NCBI Taxonomy" id="151784"/>
    <lineage>
        <taxon>Bacteria</taxon>
        <taxon>Pseudomonadati</taxon>
        <taxon>Pseudomonadota</taxon>
        <taxon>Betaproteobacteria</taxon>
        <taxon>Burkholderiales</taxon>
        <taxon>Alcaligenaceae</taxon>
        <taxon>Pigmentiphaga</taxon>
    </lineage>
</organism>
<dbReference type="AlphaFoldDB" id="A0A4Q7NGS0"/>
<protein>
    <submittedName>
        <fullName evidence="3">Arylformamidase</fullName>
    </submittedName>
</protein>
<evidence type="ECO:0000313" key="3">
    <source>
        <dbReference type="EMBL" id="RZS81927.1"/>
    </source>
</evidence>
<dbReference type="InterPro" id="IPR029058">
    <property type="entry name" value="AB_hydrolase_fold"/>
</dbReference>
<dbReference type="RefSeq" id="WP_130360050.1">
    <property type="nucleotide sequence ID" value="NZ_SGXC01000002.1"/>
</dbReference>
<dbReference type="InterPro" id="IPR050300">
    <property type="entry name" value="GDXG_lipolytic_enzyme"/>
</dbReference>
<proteinExistence type="predicted"/>
<keyword evidence="1" id="KW-0378">Hydrolase</keyword>
<dbReference type="Proteomes" id="UP000292445">
    <property type="component" value="Unassembled WGS sequence"/>
</dbReference>